<dbReference type="EMBL" id="VWPQ01015407">
    <property type="protein sequence ID" value="NXY51517.1"/>
    <property type="molecule type" value="Genomic_DNA"/>
</dbReference>
<comment type="caution">
    <text evidence="1">The sequence shown here is derived from an EMBL/GenBank/DDBJ whole genome shotgun (WGS) entry which is preliminary data.</text>
</comment>
<protein>
    <submittedName>
        <fullName evidence="1">HYDIN protein</fullName>
    </submittedName>
</protein>
<feature type="non-terminal residue" evidence="1">
    <location>
        <position position="1"/>
    </location>
</feature>
<dbReference type="PANTHER" id="PTHR23053:SF0">
    <property type="entry name" value="HYDROCEPHALUS-INDUCING PROTEIN HOMOLOG"/>
    <property type="match status" value="1"/>
</dbReference>
<keyword evidence="2" id="KW-1185">Reference proteome</keyword>
<name>A0A7L4KFG0_9AVES</name>
<evidence type="ECO:0000313" key="1">
    <source>
        <dbReference type="EMBL" id="NXY51517.1"/>
    </source>
</evidence>
<accession>A0A7L4KFG0</accession>
<organism evidence="1 2">
    <name type="scientific">Ceuthmochares aereus</name>
    <dbReference type="NCBI Taxonomy" id="1961834"/>
    <lineage>
        <taxon>Eukaryota</taxon>
        <taxon>Metazoa</taxon>
        <taxon>Chordata</taxon>
        <taxon>Craniata</taxon>
        <taxon>Vertebrata</taxon>
        <taxon>Euteleostomi</taxon>
        <taxon>Archelosauria</taxon>
        <taxon>Archosauria</taxon>
        <taxon>Dinosauria</taxon>
        <taxon>Saurischia</taxon>
        <taxon>Theropoda</taxon>
        <taxon>Coelurosauria</taxon>
        <taxon>Aves</taxon>
        <taxon>Neognathae</taxon>
        <taxon>Neoaves</taxon>
        <taxon>Otidimorphae</taxon>
        <taxon>Cuculiformes</taxon>
        <taxon>Cuculidae</taxon>
        <taxon>Ceuthmochares</taxon>
    </lineage>
</organism>
<reference evidence="1 2" key="1">
    <citation type="submission" date="2019-09" db="EMBL/GenBank/DDBJ databases">
        <title>Bird 10,000 Genomes (B10K) Project - Family phase.</title>
        <authorList>
            <person name="Zhang G."/>
        </authorList>
    </citation>
    <scope>NUCLEOTIDE SEQUENCE [LARGE SCALE GENOMIC DNA]</scope>
    <source>
        <strain evidence="1">B10K-CU-031-02</strain>
        <tissue evidence="1">Muscle</tissue>
    </source>
</reference>
<dbReference type="GO" id="GO:0003341">
    <property type="term" value="P:cilium movement"/>
    <property type="evidence" value="ECO:0007669"/>
    <property type="project" value="TreeGrafter"/>
</dbReference>
<evidence type="ECO:0000313" key="2">
    <source>
        <dbReference type="Proteomes" id="UP000519239"/>
    </source>
</evidence>
<dbReference type="GO" id="GO:0005930">
    <property type="term" value="C:axoneme"/>
    <property type="evidence" value="ECO:0007669"/>
    <property type="project" value="TreeGrafter"/>
</dbReference>
<feature type="non-terminal residue" evidence="1">
    <location>
        <position position="127"/>
    </location>
</feature>
<dbReference type="OrthoDB" id="442692at2759"/>
<dbReference type="GO" id="GO:1904158">
    <property type="term" value="P:axonemal central apparatus assembly"/>
    <property type="evidence" value="ECO:0007669"/>
    <property type="project" value="TreeGrafter"/>
</dbReference>
<dbReference type="InterPro" id="IPR013783">
    <property type="entry name" value="Ig-like_fold"/>
</dbReference>
<dbReference type="PANTHER" id="PTHR23053">
    <property type="entry name" value="DLEC1 DELETED IN LUNG AND ESOPHAGEAL CANCER 1"/>
    <property type="match status" value="1"/>
</dbReference>
<proteinExistence type="predicted"/>
<dbReference type="Gene3D" id="2.60.40.10">
    <property type="entry name" value="Immunoglobulins"/>
    <property type="match status" value="1"/>
</dbReference>
<sequence>VKVSAKAAVSKYSIEPASFIDFGVMLKGTRKTCTFTLENKGIFAFDFHIQGLPRSGILLAGDAQGKAVEHPSLLGLFLQAYLTLGVFTVYPDFGSIPPGGHQTVTVKCHATSLGKCEEHLTIDIQDR</sequence>
<dbReference type="AlphaFoldDB" id="A0A7L4KFG0"/>
<dbReference type="Proteomes" id="UP000519239">
    <property type="component" value="Unassembled WGS sequence"/>
</dbReference>
<dbReference type="InterPro" id="IPR033305">
    <property type="entry name" value="Hydin-like"/>
</dbReference>
<gene>
    <name evidence="1" type="primary">Hydin_2</name>
    <name evidence="1" type="ORF">CEUAER_R13103</name>
</gene>